<protein>
    <recommendedName>
        <fullName evidence="1">VWFA domain-containing protein</fullName>
    </recommendedName>
</protein>
<dbReference type="AlphaFoldDB" id="A0A382C8P0"/>
<dbReference type="SMART" id="SM00327">
    <property type="entry name" value="VWA"/>
    <property type="match status" value="1"/>
</dbReference>
<dbReference type="InterPro" id="IPR002035">
    <property type="entry name" value="VWF_A"/>
</dbReference>
<organism evidence="2">
    <name type="scientific">marine metagenome</name>
    <dbReference type="NCBI Taxonomy" id="408172"/>
    <lineage>
        <taxon>unclassified sequences</taxon>
        <taxon>metagenomes</taxon>
        <taxon>ecological metagenomes</taxon>
    </lineage>
</organism>
<name>A0A382C8P0_9ZZZZ</name>
<dbReference type="SUPFAM" id="SSF53300">
    <property type="entry name" value="vWA-like"/>
    <property type="match status" value="1"/>
</dbReference>
<dbReference type="Pfam" id="PF01882">
    <property type="entry name" value="DUF58"/>
    <property type="match status" value="1"/>
</dbReference>
<dbReference type="InterPro" id="IPR002881">
    <property type="entry name" value="DUF58"/>
</dbReference>
<evidence type="ECO:0000313" key="2">
    <source>
        <dbReference type="EMBL" id="SVB22478.1"/>
    </source>
</evidence>
<feature type="domain" description="VWFA" evidence="1">
    <location>
        <begin position="76"/>
        <end position="245"/>
    </location>
</feature>
<accession>A0A382C8P0</accession>
<dbReference type="PANTHER" id="PTHR33608:SF6">
    <property type="entry name" value="BLL2464 PROTEIN"/>
    <property type="match status" value="1"/>
</dbReference>
<dbReference type="PANTHER" id="PTHR33608">
    <property type="entry name" value="BLL2464 PROTEIN"/>
    <property type="match status" value="1"/>
</dbReference>
<gene>
    <name evidence="2" type="ORF">METZ01_LOCUS175332</name>
</gene>
<dbReference type="Gene3D" id="3.40.50.410">
    <property type="entry name" value="von Willebrand factor, type A domain"/>
    <property type="match status" value="1"/>
</dbReference>
<reference evidence="2" key="1">
    <citation type="submission" date="2018-05" db="EMBL/GenBank/DDBJ databases">
        <authorList>
            <person name="Lanie J.A."/>
            <person name="Ng W.-L."/>
            <person name="Kazmierczak K.M."/>
            <person name="Andrzejewski T.M."/>
            <person name="Davidsen T.M."/>
            <person name="Wayne K.J."/>
            <person name="Tettelin H."/>
            <person name="Glass J.I."/>
            <person name="Rusch D."/>
            <person name="Podicherti R."/>
            <person name="Tsui H.-C.T."/>
            <person name="Winkler M.E."/>
        </authorList>
    </citation>
    <scope>NUCLEOTIDE SEQUENCE</scope>
</reference>
<dbReference type="InterPro" id="IPR036465">
    <property type="entry name" value="vWFA_dom_sf"/>
</dbReference>
<sequence length="292" mass="33990">MIPREILKKVRRVEITTRGLVNEVFSGEYHSVFKGRGMNFAEVREYQYGDDIRTIDWNVTARTGHPFVKVFEEERELTVMLVVDVSASGDFGTRAQMKGEVAVEICALLAFSAIKNNDKVGLIIFSDRIEKFVPPRKGRSHVLRVLRELFYHRPEGRGTDMQGALEYMTRVTKRRAVVFLVSDFMDEGFEKPLSVAGRRHDLVAVRMGDRREGSFPPLGFMELEDAETGELFVVNTSDAEFRSNLEHRATRIRRNLERNFRRSRVDLIDIQTDVPYVQPLIHFFKERERRFR</sequence>
<proteinExistence type="predicted"/>
<evidence type="ECO:0000259" key="1">
    <source>
        <dbReference type="SMART" id="SM00327"/>
    </source>
</evidence>
<dbReference type="EMBL" id="UINC01033340">
    <property type="protein sequence ID" value="SVB22478.1"/>
    <property type="molecule type" value="Genomic_DNA"/>
</dbReference>